<evidence type="ECO:0000313" key="3">
    <source>
        <dbReference type="EMBL" id="SHK80195.1"/>
    </source>
</evidence>
<keyword evidence="5" id="KW-1185">Reference proteome</keyword>
<reference evidence="2 4" key="1">
    <citation type="journal article" date="2014" name="ISME J.">
        <title>Trehalose/2-sulfotrehalose biosynthesis and glycine-betaine uptake are widely spread mechanisms for osmoadaptation in the Halobacteriales.</title>
        <authorList>
            <person name="Youssef N.H."/>
            <person name="Savage-Ashlock K.N."/>
            <person name="McCully A.L."/>
            <person name="Luedtke B."/>
            <person name="Shaw E.I."/>
            <person name="Hoff W.D."/>
            <person name="Elshahed M.S."/>
        </authorList>
    </citation>
    <scope>NUCLEOTIDE SEQUENCE [LARGE SCALE GENOMIC DNA]</scope>
    <source>
        <strain evidence="2 4">DX253</strain>
    </source>
</reference>
<dbReference type="RefSeq" id="WP_007979365.1">
    <property type="nucleotide sequence ID" value="NZ_AEMG01000009.1"/>
</dbReference>
<dbReference type="STRING" id="797209.GCA_000376445_02775"/>
<accession>E7QT92</accession>
<dbReference type="InterPro" id="IPR055935">
    <property type="entry name" value="DUF7513"/>
</dbReference>
<dbReference type="PATRIC" id="fig|797209.4.peg.1978"/>
<gene>
    <name evidence="3" type="ORF">SAMN05444342_2223</name>
    <name evidence="2" type="ORF">ZOD2009_10100</name>
</gene>
<dbReference type="GeneID" id="300001971"/>
<evidence type="ECO:0000313" key="2">
    <source>
        <dbReference type="EMBL" id="EFW91821.1"/>
    </source>
</evidence>
<sequence length="86" mass="9518">MSLLDKYLAGWSFRTNKPEFEAGEEIDVYLTGHRNGTATARVGDTILHVEGAPSNAVDERVRLRVEEFDANEHVGRAAFVEALDGE</sequence>
<dbReference type="Pfam" id="PF24353">
    <property type="entry name" value="DUF7513"/>
    <property type="match status" value="1"/>
</dbReference>
<evidence type="ECO:0000259" key="1">
    <source>
        <dbReference type="Pfam" id="PF24353"/>
    </source>
</evidence>
<name>E7QT92_HALPU</name>
<dbReference type="Proteomes" id="UP000003751">
    <property type="component" value="Unassembled WGS sequence"/>
</dbReference>
<reference evidence="3" key="2">
    <citation type="submission" date="2016-11" db="EMBL/GenBank/DDBJ databases">
        <authorList>
            <person name="Jaros S."/>
            <person name="Januszkiewicz K."/>
            <person name="Wedrychowicz H."/>
        </authorList>
    </citation>
    <scope>NUCLEOTIDE SEQUENCE [LARGE SCALE GENOMIC DNA]</scope>
    <source>
        <strain evidence="3">DX253</strain>
    </source>
</reference>
<dbReference type="EMBL" id="AEMG01000009">
    <property type="protein sequence ID" value="EFW91821.1"/>
    <property type="molecule type" value="Genomic_DNA"/>
</dbReference>
<evidence type="ECO:0000313" key="5">
    <source>
        <dbReference type="Proteomes" id="UP000184203"/>
    </source>
</evidence>
<dbReference type="OrthoDB" id="198699at2157"/>
<proteinExistence type="predicted"/>
<dbReference type="eggNOG" id="arCOG06213">
    <property type="taxonomic scope" value="Archaea"/>
</dbReference>
<dbReference type="EMBL" id="FRAN01000003">
    <property type="protein sequence ID" value="SHK80195.1"/>
    <property type="molecule type" value="Genomic_DNA"/>
</dbReference>
<reference evidence="5" key="3">
    <citation type="submission" date="2016-11" db="EMBL/GenBank/DDBJ databases">
        <authorList>
            <person name="Varghese N."/>
            <person name="Submissions S."/>
        </authorList>
    </citation>
    <scope>NUCLEOTIDE SEQUENCE [LARGE SCALE GENOMIC DNA]</scope>
    <source>
        <strain evidence="5">DX253</strain>
    </source>
</reference>
<protein>
    <recommendedName>
        <fullName evidence="1">DUF7513 domain-containing protein</fullName>
    </recommendedName>
</protein>
<evidence type="ECO:0000313" key="4">
    <source>
        <dbReference type="Proteomes" id="UP000003751"/>
    </source>
</evidence>
<dbReference type="Proteomes" id="UP000184203">
    <property type="component" value="Unassembled WGS sequence"/>
</dbReference>
<feature type="domain" description="DUF7513" evidence="1">
    <location>
        <begin position="1"/>
        <end position="81"/>
    </location>
</feature>
<organism evidence="2 4">
    <name type="scientific">Haladaptatus paucihalophilus DX253</name>
    <dbReference type="NCBI Taxonomy" id="797209"/>
    <lineage>
        <taxon>Archaea</taxon>
        <taxon>Methanobacteriati</taxon>
        <taxon>Methanobacteriota</taxon>
        <taxon>Stenosarchaea group</taxon>
        <taxon>Halobacteria</taxon>
        <taxon>Halobacteriales</taxon>
        <taxon>Haladaptataceae</taxon>
        <taxon>Haladaptatus</taxon>
    </lineage>
</organism>
<dbReference type="AlphaFoldDB" id="E7QT92"/>